<reference evidence="8" key="1">
    <citation type="submission" date="2020-07" db="EMBL/GenBank/DDBJ databases">
        <title>Genome sequence and genetic diversity analysis of an under-domesticated orphan crop, white fonio (Digitaria exilis).</title>
        <authorList>
            <person name="Bennetzen J.L."/>
            <person name="Chen S."/>
            <person name="Ma X."/>
            <person name="Wang X."/>
            <person name="Yssel A.E.J."/>
            <person name="Chaluvadi S.R."/>
            <person name="Johnson M."/>
            <person name="Gangashetty P."/>
            <person name="Hamidou F."/>
            <person name="Sanogo M.D."/>
            <person name="Zwaenepoel A."/>
            <person name="Wallace J."/>
            <person name="Van De Peer Y."/>
            <person name="Van Deynze A."/>
        </authorList>
    </citation>
    <scope>NUCLEOTIDE SEQUENCE</scope>
    <source>
        <tissue evidence="8">Leaves</tissue>
    </source>
</reference>
<dbReference type="InterPro" id="IPR041118">
    <property type="entry name" value="Rx_N"/>
</dbReference>
<keyword evidence="9" id="KW-1185">Reference proteome</keyword>
<comment type="similarity">
    <text evidence="1">Belongs to the disease resistance NB-LRR family.</text>
</comment>
<evidence type="ECO:0000313" key="8">
    <source>
        <dbReference type="EMBL" id="KAF8765582.1"/>
    </source>
</evidence>
<evidence type="ECO:0000256" key="5">
    <source>
        <dbReference type="ARBA" id="ARBA00022821"/>
    </source>
</evidence>
<dbReference type="OrthoDB" id="671387at2759"/>
<keyword evidence="4" id="KW-0547">Nucleotide-binding</keyword>
<evidence type="ECO:0000313" key="9">
    <source>
        <dbReference type="Proteomes" id="UP000636709"/>
    </source>
</evidence>
<gene>
    <name evidence="8" type="ORF">HU200_008400</name>
</gene>
<feature type="coiled-coil region" evidence="6">
    <location>
        <begin position="72"/>
        <end position="99"/>
    </location>
</feature>
<evidence type="ECO:0000256" key="2">
    <source>
        <dbReference type="ARBA" id="ARBA00022614"/>
    </source>
</evidence>
<evidence type="ECO:0000256" key="3">
    <source>
        <dbReference type="ARBA" id="ARBA00022737"/>
    </source>
</evidence>
<accession>A0A835FLL2</accession>
<proteinExistence type="inferred from homology"/>
<protein>
    <recommendedName>
        <fullName evidence="7">Disease resistance N-terminal domain-containing protein</fullName>
    </recommendedName>
</protein>
<keyword evidence="3" id="KW-0677">Repeat</keyword>
<dbReference type="Pfam" id="PF18052">
    <property type="entry name" value="Rx_N"/>
    <property type="match status" value="1"/>
</dbReference>
<dbReference type="GO" id="GO:0006952">
    <property type="term" value="P:defense response"/>
    <property type="evidence" value="ECO:0007669"/>
    <property type="project" value="UniProtKB-KW"/>
</dbReference>
<sequence length="139" mass="15792">MAELAIGISKTAVEALVNKVKSAIKERREKWQTVERDIVFIKDEFEMMQSFLNTASGDRMKDQVARTWTLPLDKAVAEIKQLKARAEDVNQRNMRYNLIVGKSGDQVQQTTAASQMTLDILKKPTDAFDNQEDILDLTC</sequence>
<feature type="domain" description="Disease resistance N-terminal" evidence="7">
    <location>
        <begin position="12"/>
        <end position="79"/>
    </location>
</feature>
<name>A0A835FLL2_9POAL</name>
<dbReference type="AlphaFoldDB" id="A0A835FLL2"/>
<comment type="caution">
    <text evidence="8">The sequence shown here is derived from an EMBL/GenBank/DDBJ whole genome shotgun (WGS) entry which is preliminary data.</text>
</comment>
<keyword evidence="6" id="KW-0175">Coiled coil</keyword>
<keyword evidence="5" id="KW-0611">Plant defense</keyword>
<dbReference type="EMBL" id="JACEFO010000546">
    <property type="protein sequence ID" value="KAF8765582.1"/>
    <property type="molecule type" value="Genomic_DNA"/>
</dbReference>
<dbReference type="Proteomes" id="UP000636709">
    <property type="component" value="Unassembled WGS sequence"/>
</dbReference>
<dbReference type="Gene3D" id="1.20.5.4130">
    <property type="match status" value="1"/>
</dbReference>
<organism evidence="8 9">
    <name type="scientific">Digitaria exilis</name>
    <dbReference type="NCBI Taxonomy" id="1010633"/>
    <lineage>
        <taxon>Eukaryota</taxon>
        <taxon>Viridiplantae</taxon>
        <taxon>Streptophyta</taxon>
        <taxon>Embryophyta</taxon>
        <taxon>Tracheophyta</taxon>
        <taxon>Spermatophyta</taxon>
        <taxon>Magnoliopsida</taxon>
        <taxon>Liliopsida</taxon>
        <taxon>Poales</taxon>
        <taxon>Poaceae</taxon>
        <taxon>PACMAD clade</taxon>
        <taxon>Panicoideae</taxon>
        <taxon>Panicodae</taxon>
        <taxon>Paniceae</taxon>
        <taxon>Anthephorinae</taxon>
        <taxon>Digitaria</taxon>
    </lineage>
</organism>
<keyword evidence="2" id="KW-0433">Leucine-rich repeat</keyword>
<evidence type="ECO:0000259" key="7">
    <source>
        <dbReference type="Pfam" id="PF18052"/>
    </source>
</evidence>
<evidence type="ECO:0000256" key="1">
    <source>
        <dbReference type="ARBA" id="ARBA00008894"/>
    </source>
</evidence>
<evidence type="ECO:0000256" key="4">
    <source>
        <dbReference type="ARBA" id="ARBA00022741"/>
    </source>
</evidence>
<evidence type="ECO:0000256" key="6">
    <source>
        <dbReference type="SAM" id="Coils"/>
    </source>
</evidence>
<dbReference type="GO" id="GO:0000166">
    <property type="term" value="F:nucleotide binding"/>
    <property type="evidence" value="ECO:0007669"/>
    <property type="project" value="UniProtKB-KW"/>
</dbReference>